<evidence type="ECO:0000313" key="3">
    <source>
        <dbReference type="Proteomes" id="UP000557566"/>
    </source>
</evidence>
<organism evidence="2 3">
    <name type="scientific">Ophiocordyceps sinensis</name>
    <dbReference type="NCBI Taxonomy" id="72228"/>
    <lineage>
        <taxon>Eukaryota</taxon>
        <taxon>Fungi</taxon>
        <taxon>Dikarya</taxon>
        <taxon>Ascomycota</taxon>
        <taxon>Pezizomycotina</taxon>
        <taxon>Sordariomycetes</taxon>
        <taxon>Hypocreomycetidae</taxon>
        <taxon>Hypocreales</taxon>
        <taxon>Ophiocordycipitaceae</taxon>
        <taxon>Ophiocordyceps</taxon>
    </lineage>
</organism>
<name>A0A8H4LU32_9HYPO</name>
<dbReference type="EMBL" id="JAAVMX010000008">
    <property type="protein sequence ID" value="KAF4505653.1"/>
    <property type="molecule type" value="Genomic_DNA"/>
</dbReference>
<evidence type="ECO:0000256" key="1">
    <source>
        <dbReference type="SAM" id="MobiDB-lite"/>
    </source>
</evidence>
<comment type="caution">
    <text evidence="2">The sequence shown here is derived from an EMBL/GenBank/DDBJ whole genome shotgun (WGS) entry which is preliminary data.</text>
</comment>
<feature type="region of interest" description="Disordered" evidence="1">
    <location>
        <begin position="147"/>
        <end position="173"/>
    </location>
</feature>
<keyword evidence="3" id="KW-1185">Reference proteome</keyword>
<dbReference type="AlphaFoldDB" id="A0A8H4LU32"/>
<proteinExistence type="predicted"/>
<protein>
    <submittedName>
        <fullName evidence="2">Uncharacterized protein</fullName>
    </submittedName>
</protein>
<feature type="compositionally biased region" description="Polar residues" evidence="1">
    <location>
        <begin position="162"/>
        <end position="173"/>
    </location>
</feature>
<dbReference type="Proteomes" id="UP000557566">
    <property type="component" value="Unassembled WGS sequence"/>
</dbReference>
<accession>A0A8H4LU32</accession>
<dbReference type="OrthoDB" id="4927438at2759"/>
<reference evidence="2 3" key="1">
    <citation type="journal article" date="2020" name="Genome Biol. Evol.">
        <title>A new high-quality draft genome assembly of the Chinese cordyceps Ophiocordyceps sinensis.</title>
        <authorList>
            <person name="Shu R."/>
            <person name="Zhang J."/>
            <person name="Meng Q."/>
            <person name="Zhang H."/>
            <person name="Zhou G."/>
            <person name="Li M."/>
            <person name="Wu P."/>
            <person name="Zhao Y."/>
            <person name="Chen C."/>
            <person name="Qin Q."/>
        </authorList>
    </citation>
    <scope>NUCLEOTIDE SEQUENCE [LARGE SCALE GENOMIC DNA]</scope>
    <source>
        <strain evidence="2 3">IOZ07</strain>
    </source>
</reference>
<sequence length="173" mass="19072">MSGFDWAPLFVAVQILRHRNVPMCVGGEAAFAYYNALNITYEQREGRGFPQGPVFEIIVPQHQWIAAAVLICSTGLFLPTRPWEHPPGSNFDQGWRIRNKFAHLSTPGWTMSPSSVAIVPDVRAGICLDIPETCWKMASLSDQSSHIGEGRVMSHDPDDSGNEATIPSSLQHA</sequence>
<gene>
    <name evidence="2" type="ORF">G6O67_007576</name>
</gene>
<evidence type="ECO:0000313" key="2">
    <source>
        <dbReference type="EMBL" id="KAF4505653.1"/>
    </source>
</evidence>
<feature type="compositionally biased region" description="Basic and acidic residues" evidence="1">
    <location>
        <begin position="148"/>
        <end position="158"/>
    </location>
</feature>